<evidence type="ECO:0000313" key="2">
    <source>
        <dbReference type="Proteomes" id="UP000005778"/>
    </source>
</evidence>
<evidence type="ECO:0000313" key="1">
    <source>
        <dbReference type="EMBL" id="EIM63019.1"/>
    </source>
</evidence>
<accession>I5B0K6</accession>
<dbReference type="Gene3D" id="3.40.190.10">
    <property type="entry name" value="Periplasmic binding protein-like II"/>
    <property type="match status" value="2"/>
</dbReference>
<keyword evidence="2" id="KW-1185">Reference proteome</keyword>
<dbReference type="InterPro" id="IPR011852">
    <property type="entry name" value="TRAP_TAXI"/>
</dbReference>
<dbReference type="STRING" id="879212.DespoDRAFT_01047"/>
<proteinExistence type="predicted"/>
<dbReference type="HOGENOM" id="CLU_033215_0_1_7"/>
<dbReference type="PANTHER" id="PTHR42941:SF1">
    <property type="entry name" value="SLL1037 PROTEIN"/>
    <property type="match status" value="1"/>
</dbReference>
<protein>
    <submittedName>
        <fullName evidence="1">TRAP transporter solute receptor, TAXI family</fullName>
    </submittedName>
</protein>
<dbReference type="NCBIfam" id="TIGR02122">
    <property type="entry name" value="TRAP_TAXI"/>
    <property type="match status" value="1"/>
</dbReference>
<dbReference type="SUPFAM" id="SSF53850">
    <property type="entry name" value="Periplasmic binding protein-like II"/>
    <property type="match status" value="1"/>
</dbReference>
<dbReference type="Pfam" id="PF16868">
    <property type="entry name" value="NMT1_3"/>
    <property type="match status" value="1"/>
</dbReference>
<organism evidence="1 2">
    <name type="scientific">Desulfobacter postgatei 2ac9</name>
    <dbReference type="NCBI Taxonomy" id="879212"/>
    <lineage>
        <taxon>Bacteria</taxon>
        <taxon>Pseudomonadati</taxon>
        <taxon>Thermodesulfobacteriota</taxon>
        <taxon>Desulfobacteria</taxon>
        <taxon>Desulfobacterales</taxon>
        <taxon>Desulfobacteraceae</taxon>
        <taxon>Desulfobacter</taxon>
    </lineage>
</organism>
<dbReference type="OrthoDB" id="9780180at2"/>
<reference evidence="1 2" key="2">
    <citation type="submission" date="2012-02" db="EMBL/GenBank/DDBJ databases">
        <title>Improved High-Quality Draft sequence of Desulfobacter postgatei 2ac9.</title>
        <authorList>
            <consortium name="US DOE Joint Genome Institute"/>
            <person name="Lucas S."/>
            <person name="Han J."/>
            <person name="Lapidus A."/>
            <person name="Cheng J.-F."/>
            <person name="Goodwin L."/>
            <person name="Pitluck S."/>
            <person name="Peters L."/>
            <person name="Ovchinnikova G."/>
            <person name="Held B."/>
            <person name="Detter J.C."/>
            <person name="Han C."/>
            <person name="Tapia R."/>
            <person name="Land M."/>
            <person name="Hauser L."/>
            <person name="Kyrpides N."/>
            <person name="Ivanova N."/>
            <person name="Pagani I."/>
            <person name="Orellana R."/>
            <person name="Lovley D."/>
            <person name="Woyke T."/>
        </authorList>
    </citation>
    <scope>NUCLEOTIDE SEQUENCE [LARGE SCALE GENOMIC DNA]</scope>
    <source>
        <strain evidence="1 2">2ac9</strain>
    </source>
</reference>
<dbReference type="CDD" id="cd13568">
    <property type="entry name" value="PBP2_TAXI_TRAP_like_3"/>
    <property type="match status" value="1"/>
</dbReference>
<dbReference type="eggNOG" id="COG2358">
    <property type="taxonomic scope" value="Bacteria"/>
</dbReference>
<dbReference type="RefSeq" id="WP_004071905.1">
    <property type="nucleotide sequence ID" value="NZ_CM001488.1"/>
</dbReference>
<dbReference type="AlphaFoldDB" id="I5B0K6"/>
<sequence>MKKGVVSLLALIFCMVTVLPLAYAKTQFVTIGTGGLTGVYYPTGGAIAKMVNNKKREYGIRATVESTGGSAFNINAIMSGDLEFGIAQSDKQFQAMKGLAEWAERGPQADLRSVFSIHDEAVTLISAVESQIKDASDLKGKIVNLGNPGSGQLENAIEILETLGIDPEKDVTAEYIKASEAPSILQDGRIDAFFYTVGHPNGAITEATSGARKVRFTSITGVDSMLKKYPYFSKTIIRASMYPGAQNDADTETIGMKATLVTSAKVPEDVVYAITKEVFENFEEFKKLHPAYATLTREGMLTGLPAPLHAGAEKYYKEVGLMK</sequence>
<name>I5B0K6_9BACT</name>
<dbReference type="Proteomes" id="UP000005778">
    <property type="component" value="Chromosome"/>
</dbReference>
<reference evidence="1 2" key="1">
    <citation type="submission" date="2011-09" db="EMBL/GenBank/DDBJ databases">
        <authorList>
            <consortium name="US DOE Joint Genome Institute (JGI-PGF)"/>
            <person name="Lucas S."/>
            <person name="Han J."/>
            <person name="Lapidus A."/>
            <person name="Cheng J.-F."/>
            <person name="Goodwin L."/>
            <person name="Pitluck S."/>
            <person name="Peters L."/>
            <person name="Land M.L."/>
            <person name="Hauser L."/>
            <person name="Orellana R."/>
            <person name="Lovley D."/>
            <person name="Woyke T.J."/>
        </authorList>
    </citation>
    <scope>NUCLEOTIDE SEQUENCE [LARGE SCALE GENOMIC DNA]</scope>
    <source>
        <strain evidence="1 2">2ac9</strain>
    </source>
</reference>
<dbReference type="EMBL" id="CM001488">
    <property type="protein sequence ID" value="EIM63019.1"/>
    <property type="molecule type" value="Genomic_DNA"/>
</dbReference>
<gene>
    <name evidence="1" type="ORF">DespoDRAFT_01047</name>
</gene>
<dbReference type="PANTHER" id="PTHR42941">
    <property type="entry name" value="SLL1037 PROTEIN"/>
    <property type="match status" value="1"/>
</dbReference>
<keyword evidence="1" id="KW-0675">Receptor</keyword>